<comment type="subcellular location">
    <subcellularLocation>
        <location evidence="1">Membrane</location>
        <topology evidence="1">Multi-pass membrane protein</topology>
    </subcellularLocation>
</comment>
<dbReference type="InterPro" id="IPR004680">
    <property type="entry name" value="Cit_transptr-like_dom"/>
</dbReference>
<evidence type="ECO:0000256" key="1">
    <source>
        <dbReference type="ARBA" id="ARBA00004141"/>
    </source>
</evidence>
<keyword evidence="2" id="KW-0813">Transport</keyword>
<dbReference type="Proteomes" id="UP000762703">
    <property type="component" value="Unassembled WGS sequence"/>
</dbReference>
<evidence type="ECO:0000259" key="7">
    <source>
        <dbReference type="Pfam" id="PF03600"/>
    </source>
</evidence>
<dbReference type="AlphaFoldDB" id="A0A8T3VAV9"/>
<dbReference type="InterPro" id="IPR051475">
    <property type="entry name" value="Diverse_Ion_Transporter"/>
</dbReference>
<dbReference type="PANTHER" id="PTHR43568">
    <property type="entry name" value="P PROTEIN"/>
    <property type="match status" value="1"/>
</dbReference>
<evidence type="ECO:0000256" key="2">
    <source>
        <dbReference type="ARBA" id="ARBA00022448"/>
    </source>
</evidence>
<evidence type="ECO:0000313" key="9">
    <source>
        <dbReference type="Proteomes" id="UP000762703"/>
    </source>
</evidence>
<dbReference type="EMBL" id="SUTE01000042">
    <property type="protein sequence ID" value="MBE6505229.1"/>
    <property type="molecule type" value="Genomic_DNA"/>
</dbReference>
<feature type="domain" description="Citrate transporter-like" evidence="7">
    <location>
        <begin position="25"/>
        <end position="272"/>
    </location>
</feature>
<evidence type="ECO:0000256" key="6">
    <source>
        <dbReference type="SAM" id="Phobius"/>
    </source>
</evidence>
<name>A0A8T3VAV9_9EURY</name>
<dbReference type="PANTHER" id="PTHR43568:SF1">
    <property type="entry name" value="P PROTEIN"/>
    <property type="match status" value="1"/>
</dbReference>
<feature type="transmembrane region" description="Helical" evidence="6">
    <location>
        <begin position="166"/>
        <end position="188"/>
    </location>
</feature>
<accession>A0A8T3VAV9</accession>
<feature type="transmembrane region" description="Helical" evidence="6">
    <location>
        <begin position="20"/>
        <end position="39"/>
    </location>
</feature>
<keyword evidence="4 6" id="KW-1133">Transmembrane helix</keyword>
<keyword evidence="3 6" id="KW-0812">Transmembrane</keyword>
<dbReference type="Pfam" id="PF03600">
    <property type="entry name" value="CitMHS"/>
    <property type="match status" value="1"/>
</dbReference>
<organism evidence="8 9">
    <name type="scientific">Methanobrevibacter millerae</name>
    <dbReference type="NCBI Taxonomy" id="230361"/>
    <lineage>
        <taxon>Archaea</taxon>
        <taxon>Methanobacteriati</taxon>
        <taxon>Methanobacteriota</taxon>
        <taxon>Methanomada group</taxon>
        <taxon>Methanobacteria</taxon>
        <taxon>Methanobacteriales</taxon>
        <taxon>Methanobacteriaceae</taxon>
        <taxon>Methanobrevibacter</taxon>
    </lineage>
</organism>
<dbReference type="InterPro" id="IPR008075">
    <property type="entry name" value="LIMR"/>
</dbReference>
<evidence type="ECO:0000256" key="3">
    <source>
        <dbReference type="ARBA" id="ARBA00022692"/>
    </source>
</evidence>
<reference evidence="8" key="1">
    <citation type="submission" date="2019-04" db="EMBL/GenBank/DDBJ databases">
        <title>Evolution of Biomass-Degrading Anaerobic Consortia Revealed by Metagenomics.</title>
        <authorList>
            <person name="Peng X."/>
        </authorList>
    </citation>
    <scope>NUCLEOTIDE SEQUENCE</scope>
    <source>
        <strain evidence="8">SIG12</strain>
    </source>
</reference>
<dbReference type="PRINTS" id="PR01692">
    <property type="entry name" value="LIPOCALINIMR"/>
</dbReference>
<comment type="caution">
    <text evidence="8">The sequence shown here is derived from an EMBL/GenBank/DDBJ whole genome shotgun (WGS) entry which is preliminary data.</text>
</comment>
<dbReference type="GO" id="GO:0055085">
    <property type="term" value="P:transmembrane transport"/>
    <property type="evidence" value="ECO:0007669"/>
    <property type="project" value="InterPro"/>
</dbReference>
<feature type="transmembrane region" description="Helical" evidence="6">
    <location>
        <begin position="281"/>
        <end position="304"/>
    </location>
</feature>
<feature type="transmembrane region" description="Helical" evidence="6">
    <location>
        <begin position="316"/>
        <end position="340"/>
    </location>
</feature>
<feature type="transmembrane region" description="Helical" evidence="6">
    <location>
        <begin position="85"/>
        <end position="118"/>
    </location>
</feature>
<evidence type="ECO:0000256" key="5">
    <source>
        <dbReference type="ARBA" id="ARBA00023136"/>
    </source>
</evidence>
<evidence type="ECO:0000313" key="8">
    <source>
        <dbReference type="EMBL" id="MBE6505229.1"/>
    </source>
</evidence>
<feature type="transmembrane region" description="Helical" evidence="6">
    <location>
        <begin position="253"/>
        <end position="275"/>
    </location>
</feature>
<dbReference type="GO" id="GO:0016020">
    <property type="term" value="C:membrane"/>
    <property type="evidence" value="ECO:0007669"/>
    <property type="project" value="UniProtKB-SubCell"/>
</dbReference>
<gene>
    <name evidence="8" type="ORF">E7Z73_05750</name>
</gene>
<proteinExistence type="predicted"/>
<keyword evidence="5 6" id="KW-0472">Membrane</keyword>
<sequence>MDIMANLFDKGLDFFKREIVFSISLILAILSCFFVKPSFNYFHYINWDTILLLFVIMVIVEILKNLAVFEILVRKLLVLIGNTRGLVLVLVFICFFSSIFITNDVSLIIFVPFTILALKKVDRIDLTIITVSLQTVAANVGCMILPIGAPHNIVMYTVSDISFKSFFFILLPYVLVSLVFLTAALFFIPKENIILPEMKKIDVDRKNFFKRVFLGVDYFLLLTFIALFILIGNLENISYFNTLFSKWIAGNEVLWGIFASQIISNVPAAILLSGFSTNYEAIIVGINIGGFGTLIASMANLISYKILIREYADFKIRYLIIFTLLNVILLIILFGVYTIII</sequence>
<feature type="transmembrane region" description="Helical" evidence="6">
    <location>
        <begin position="124"/>
        <end position="145"/>
    </location>
</feature>
<dbReference type="RefSeq" id="WP_369693497.1">
    <property type="nucleotide sequence ID" value="NZ_SUTE01000042.1"/>
</dbReference>
<protein>
    <submittedName>
        <fullName evidence="8">Citrate transporter</fullName>
    </submittedName>
</protein>
<evidence type="ECO:0000256" key="4">
    <source>
        <dbReference type="ARBA" id="ARBA00022989"/>
    </source>
</evidence>
<feature type="transmembrane region" description="Helical" evidence="6">
    <location>
        <begin position="208"/>
        <end position="232"/>
    </location>
</feature>
<feature type="transmembrane region" description="Helical" evidence="6">
    <location>
        <begin position="51"/>
        <end position="73"/>
    </location>
</feature>